<dbReference type="Proteomes" id="UP001066276">
    <property type="component" value="Chromosome 5"/>
</dbReference>
<protein>
    <submittedName>
        <fullName evidence="1">Uncharacterized protein</fullName>
    </submittedName>
</protein>
<keyword evidence="2" id="KW-1185">Reference proteome</keyword>
<evidence type="ECO:0000313" key="2">
    <source>
        <dbReference type="Proteomes" id="UP001066276"/>
    </source>
</evidence>
<organism evidence="1 2">
    <name type="scientific">Pleurodeles waltl</name>
    <name type="common">Iberian ribbed newt</name>
    <dbReference type="NCBI Taxonomy" id="8319"/>
    <lineage>
        <taxon>Eukaryota</taxon>
        <taxon>Metazoa</taxon>
        <taxon>Chordata</taxon>
        <taxon>Craniata</taxon>
        <taxon>Vertebrata</taxon>
        <taxon>Euteleostomi</taxon>
        <taxon>Amphibia</taxon>
        <taxon>Batrachia</taxon>
        <taxon>Caudata</taxon>
        <taxon>Salamandroidea</taxon>
        <taxon>Salamandridae</taxon>
        <taxon>Pleurodelinae</taxon>
        <taxon>Pleurodeles</taxon>
    </lineage>
</organism>
<sequence length="124" mass="13515">MILQEVGHAAAFLAGYLTAYILADCASRSCPAQYKDSLFGLTHYFTAEHLQHRAVSPMGHLWLQGGELEPAAKMAGWTPERTRSPGGSSHGAHDRGTTCFHLELKDLSFDFFGQALTLSHNLGL</sequence>
<dbReference type="AlphaFoldDB" id="A0AAV7RBB5"/>
<accession>A0AAV7RBB5</accession>
<gene>
    <name evidence="1" type="ORF">NDU88_002551</name>
</gene>
<proteinExistence type="predicted"/>
<evidence type="ECO:0000313" key="1">
    <source>
        <dbReference type="EMBL" id="KAJ1149746.1"/>
    </source>
</evidence>
<comment type="caution">
    <text evidence="1">The sequence shown here is derived from an EMBL/GenBank/DDBJ whole genome shotgun (WGS) entry which is preliminary data.</text>
</comment>
<dbReference type="EMBL" id="JANPWB010000009">
    <property type="protein sequence ID" value="KAJ1149746.1"/>
    <property type="molecule type" value="Genomic_DNA"/>
</dbReference>
<reference evidence="1" key="1">
    <citation type="journal article" date="2022" name="bioRxiv">
        <title>Sequencing and chromosome-scale assembly of the giantPleurodeles waltlgenome.</title>
        <authorList>
            <person name="Brown T."/>
            <person name="Elewa A."/>
            <person name="Iarovenko S."/>
            <person name="Subramanian E."/>
            <person name="Araus A.J."/>
            <person name="Petzold A."/>
            <person name="Susuki M."/>
            <person name="Suzuki K.-i.T."/>
            <person name="Hayashi T."/>
            <person name="Toyoda A."/>
            <person name="Oliveira C."/>
            <person name="Osipova E."/>
            <person name="Leigh N.D."/>
            <person name="Simon A."/>
            <person name="Yun M.H."/>
        </authorList>
    </citation>
    <scope>NUCLEOTIDE SEQUENCE</scope>
    <source>
        <strain evidence="1">20211129_DDA</strain>
        <tissue evidence="1">Liver</tissue>
    </source>
</reference>
<name>A0AAV7RBB5_PLEWA</name>